<keyword evidence="7" id="KW-1185">Reference proteome</keyword>
<dbReference type="AlphaFoldDB" id="W4QBK3"/>
<comment type="caution">
    <text evidence="6">The sequence shown here is derived from an EMBL/GenBank/DDBJ whole genome shotgun (WGS) entry which is preliminary data.</text>
</comment>
<dbReference type="InterPro" id="IPR023512">
    <property type="entry name" value="Deaminase_MtaD/DadD"/>
</dbReference>
<protein>
    <recommendedName>
        <fullName evidence="4">5-methylthioadenosine/S-adenosylhomocysteine deaminase</fullName>
        <shortName evidence="4">MTA/SAH deaminase</shortName>
        <ecNumber evidence="4">3.5.4.28</ecNumber>
        <ecNumber evidence="4">3.5.4.31</ecNumber>
    </recommendedName>
</protein>
<dbReference type="InterPro" id="IPR032466">
    <property type="entry name" value="Metal_Hydrolase"/>
</dbReference>
<dbReference type="GO" id="GO:0090614">
    <property type="term" value="F:5'-methylthioadenosine deaminase activity"/>
    <property type="evidence" value="ECO:0007669"/>
    <property type="project" value="UniProtKB-UniRule"/>
</dbReference>
<feature type="binding site" evidence="4">
    <location>
        <position position="214"/>
    </location>
    <ligand>
        <name>Zn(2+)</name>
        <dbReference type="ChEBI" id="CHEBI:29105"/>
    </ligand>
</feature>
<dbReference type="GO" id="GO:0046872">
    <property type="term" value="F:metal ion binding"/>
    <property type="evidence" value="ECO:0007669"/>
    <property type="project" value="UniProtKB-KW"/>
</dbReference>
<reference evidence="6" key="1">
    <citation type="journal article" date="2014" name="Genome Announc.">
        <title>Draft Genome Sequences of Three Alkaliphilic Bacillus Strains, Bacillus wakoensis JCM 9140T, Bacillus akibai JCM 9157T, and Bacillus hemicellulosilyticus JCM 9152T.</title>
        <authorList>
            <person name="Yuki M."/>
            <person name="Oshima K."/>
            <person name="Suda W."/>
            <person name="Oshida Y."/>
            <person name="Kitamura K."/>
            <person name="Iida T."/>
            <person name="Hattori M."/>
            <person name="Ohkuma M."/>
        </authorList>
    </citation>
    <scope>NUCLEOTIDE SEQUENCE [LARGE SCALE GENOMIC DNA]</scope>
    <source>
        <strain evidence="6">JCM 9152</strain>
    </source>
</reference>
<dbReference type="EC" id="3.5.4.28" evidence="4"/>
<sequence length="434" mass="48853">MTKLIKNAKIITMSDLGIVNGYAFIREGQFVEIKAGIPSRQLESTANEVIDANGKWMTPGLINTHGHTGMALLRGHADDLPLYKWLEEKMWPFEAKQDYEAIKAGREMAVAEMLLSGTTTFLETYHLFIDEFAEQLSEIGVRATLMRSMIGLCSREEQEEKLKEAVTLAKKWHNHANGRLQMMLAPHAPYTCPPLFIERIVEEASLLQLPVHMHLAETSKEVHDHIESYGVHPFDHLNQLGVLDKVPWLFAHCVHMNEEHIAQMPEYDLSVSYNPKSNLKLGSGIAQIAQMMKKGINVALGTDSVASNNTLNLFEELRIGVLLQKGILQDPTVLEAFEAFKIATVNGAKALSLNKVGQIKNGYEADFILLTNEEPHLQPKEHVYSHLIYAVNGSDVTDVFVQGKQLVKNRQLTTLDQEQIMYTANKAYHRIHHS</sequence>
<dbReference type="STRING" id="1236971.JCM9152_392"/>
<name>W4QBK3_9BACI</name>
<evidence type="ECO:0000256" key="4">
    <source>
        <dbReference type="HAMAP-Rule" id="MF_01281"/>
    </source>
</evidence>
<feature type="binding site" evidence="4">
    <location>
        <position position="303"/>
    </location>
    <ligand>
        <name>Zn(2+)</name>
        <dbReference type="ChEBI" id="CHEBI:29105"/>
    </ligand>
</feature>
<dbReference type="EC" id="3.5.4.31" evidence="4"/>
<dbReference type="SUPFAM" id="SSF51556">
    <property type="entry name" value="Metallo-dependent hydrolases"/>
    <property type="match status" value="1"/>
</dbReference>
<feature type="domain" description="Amidohydrolase-related" evidence="5">
    <location>
        <begin position="57"/>
        <end position="405"/>
    </location>
</feature>
<proteinExistence type="inferred from homology"/>
<dbReference type="Gene3D" id="2.30.40.10">
    <property type="entry name" value="Urease, subunit C, domain 1"/>
    <property type="match status" value="1"/>
</dbReference>
<dbReference type="SUPFAM" id="SSF51338">
    <property type="entry name" value="Composite domain of metallo-dependent hydrolases"/>
    <property type="match status" value="1"/>
</dbReference>
<accession>W4QBK3</accession>
<feature type="binding site" evidence="4">
    <location>
        <position position="94"/>
    </location>
    <ligand>
        <name>substrate</name>
    </ligand>
</feature>
<dbReference type="InterPro" id="IPR006680">
    <property type="entry name" value="Amidohydro-rel"/>
</dbReference>
<dbReference type="Proteomes" id="UP000018895">
    <property type="component" value="Unassembled WGS sequence"/>
</dbReference>
<feature type="binding site" evidence="4">
    <location>
        <position position="217"/>
    </location>
    <ligand>
        <name>substrate</name>
    </ligand>
</feature>
<dbReference type="FunFam" id="3.20.20.140:FF:000014">
    <property type="entry name" value="5-methylthioadenosine/S-adenosylhomocysteine deaminase"/>
    <property type="match status" value="1"/>
</dbReference>
<feature type="binding site" evidence="4">
    <location>
        <position position="65"/>
    </location>
    <ligand>
        <name>Zn(2+)</name>
        <dbReference type="ChEBI" id="CHEBI:29105"/>
    </ligand>
</feature>
<dbReference type="PANTHER" id="PTHR43794:SF11">
    <property type="entry name" value="AMIDOHYDROLASE-RELATED DOMAIN-CONTAINING PROTEIN"/>
    <property type="match status" value="1"/>
</dbReference>
<dbReference type="CDD" id="cd01298">
    <property type="entry name" value="ATZ_TRZ_like"/>
    <property type="match status" value="1"/>
</dbReference>
<dbReference type="GO" id="GO:0050270">
    <property type="term" value="F:S-adenosylhomocysteine deaminase activity"/>
    <property type="evidence" value="ECO:0007669"/>
    <property type="project" value="UniProtKB-UniRule"/>
</dbReference>
<comment type="function">
    <text evidence="4">Catalyzes the deamination of 5-methylthioadenosine and S-adenosyl-L-homocysteine into 5-methylthioinosine and S-inosyl-L-homocysteine, respectively. Is also able to deaminate adenosine.</text>
</comment>
<dbReference type="PANTHER" id="PTHR43794">
    <property type="entry name" value="AMINOHYDROLASE SSNA-RELATED"/>
    <property type="match status" value="1"/>
</dbReference>
<comment type="caution">
    <text evidence="4">Lacks conserved residue(s) required for the propagation of feature annotation.</text>
</comment>
<organism evidence="6 7">
    <name type="scientific">Halalkalibacter hemicellulosilyticusJCM 9152</name>
    <dbReference type="NCBI Taxonomy" id="1236971"/>
    <lineage>
        <taxon>Bacteria</taxon>
        <taxon>Bacillati</taxon>
        <taxon>Bacillota</taxon>
        <taxon>Bacilli</taxon>
        <taxon>Bacillales</taxon>
        <taxon>Bacillaceae</taxon>
        <taxon>Halalkalibacter</taxon>
    </lineage>
</organism>
<evidence type="ECO:0000313" key="7">
    <source>
        <dbReference type="Proteomes" id="UP000018895"/>
    </source>
</evidence>
<keyword evidence="3 4" id="KW-0862">Zinc</keyword>
<evidence type="ECO:0000256" key="2">
    <source>
        <dbReference type="ARBA" id="ARBA00022801"/>
    </source>
</evidence>
<feature type="binding site" evidence="4">
    <location>
        <position position="187"/>
    </location>
    <ligand>
        <name>substrate</name>
    </ligand>
</feature>
<evidence type="ECO:0000256" key="1">
    <source>
        <dbReference type="ARBA" id="ARBA00022723"/>
    </source>
</evidence>
<dbReference type="HAMAP" id="MF_01281">
    <property type="entry name" value="MTA_SAH_deamin"/>
    <property type="match status" value="1"/>
</dbReference>
<feature type="binding site" evidence="4">
    <location>
        <position position="67"/>
    </location>
    <ligand>
        <name>Zn(2+)</name>
        <dbReference type="ChEBI" id="CHEBI:29105"/>
    </ligand>
</feature>
<dbReference type="RefSeq" id="WP_035340226.1">
    <property type="nucleotide sequence ID" value="NZ_BAUU01000002.1"/>
</dbReference>
<evidence type="ECO:0000256" key="3">
    <source>
        <dbReference type="ARBA" id="ARBA00022833"/>
    </source>
</evidence>
<evidence type="ECO:0000259" key="5">
    <source>
        <dbReference type="Pfam" id="PF01979"/>
    </source>
</evidence>
<feature type="binding site" evidence="4">
    <location>
        <position position="303"/>
    </location>
    <ligand>
        <name>substrate</name>
    </ligand>
</feature>
<dbReference type="Gene3D" id="3.20.20.140">
    <property type="entry name" value="Metal-dependent hydrolases"/>
    <property type="match status" value="1"/>
</dbReference>
<dbReference type="InterPro" id="IPR050287">
    <property type="entry name" value="MTA/SAH_deaminase"/>
</dbReference>
<comment type="cofactor">
    <cofactor evidence="4">
        <name>Zn(2+)</name>
        <dbReference type="ChEBI" id="CHEBI:29105"/>
    </cofactor>
    <text evidence="4">Binds 1 zinc ion per subunit.</text>
</comment>
<feature type="binding site" evidence="4">
    <location>
        <position position="147"/>
    </location>
    <ligand>
        <name>substrate</name>
    </ligand>
</feature>
<dbReference type="InterPro" id="IPR011059">
    <property type="entry name" value="Metal-dep_hydrolase_composite"/>
</dbReference>
<dbReference type="EMBL" id="BAUU01000002">
    <property type="protein sequence ID" value="GAE29053.1"/>
    <property type="molecule type" value="Genomic_DNA"/>
</dbReference>
<keyword evidence="2 4" id="KW-0378">Hydrolase</keyword>
<dbReference type="OrthoDB" id="9807210at2"/>
<comment type="catalytic activity">
    <reaction evidence="4">
        <text>S-methyl-5'-thioadenosine + H2O + H(+) = S-methyl-5'-thioinosine + NH4(+)</text>
        <dbReference type="Rhea" id="RHEA:25025"/>
        <dbReference type="ChEBI" id="CHEBI:15377"/>
        <dbReference type="ChEBI" id="CHEBI:15378"/>
        <dbReference type="ChEBI" id="CHEBI:17509"/>
        <dbReference type="ChEBI" id="CHEBI:28938"/>
        <dbReference type="ChEBI" id="CHEBI:48595"/>
        <dbReference type="EC" id="3.5.4.31"/>
    </reaction>
</comment>
<keyword evidence="1 4" id="KW-0479">Metal-binding</keyword>
<gene>
    <name evidence="4" type="primary">mtaD</name>
    <name evidence="6" type="ORF">JCM9152_392</name>
</gene>
<dbReference type="Pfam" id="PF01979">
    <property type="entry name" value="Amidohydro_1"/>
    <property type="match status" value="1"/>
</dbReference>
<evidence type="ECO:0000313" key="6">
    <source>
        <dbReference type="EMBL" id="GAE29053.1"/>
    </source>
</evidence>
<comment type="catalytic activity">
    <reaction evidence="4">
        <text>S-adenosyl-L-homocysteine + H2O + H(+) = S-inosyl-L-homocysteine + NH4(+)</text>
        <dbReference type="Rhea" id="RHEA:20716"/>
        <dbReference type="ChEBI" id="CHEBI:15377"/>
        <dbReference type="ChEBI" id="CHEBI:15378"/>
        <dbReference type="ChEBI" id="CHEBI:28938"/>
        <dbReference type="ChEBI" id="CHEBI:57856"/>
        <dbReference type="ChEBI" id="CHEBI:57985"/>
        <dbReference type="EC" id="3.5.4.28"/>
    </reaction>
</comment>
<comment type="similarity">
    <text evidence="4">Belongs to the metallo-dependent hydrolases superfamily. MTA/SAH deaminase family.</text>
</comment>